<dbReference type="RefSeq" id="WP_161048553.1">
    <property type="nucleotide sequence ID" value="NZ_WWCR01000001.1"/>
</dbReference>
<dbReference type="EMBL" id="WWCR01000001">
    <property type="protein sequence ID" value="MYM70632.1"/>
    <property type="molecule type" value="Genomic_DNA"/>
</dbReference>
<sequence length="57" mass="6619">MARPIRVSMDSRVRGHDAWNSISHARQAYDHSQMEKKPPGTRPAAFSVMRRKQRTRA</sequence>
<comment type="caution">
    <text evidence="2">The sequence shown here is derived from an EMBL/GenBank/DDBJ whole genome shotgun (WGS) entry which is preliminary data.</text>
</comment>
<dbReference type="AlphaFoldDB" id="A0A7X4GVT7"/>
<reference evidence="2 3" key="1">
    <citation type="submission" date="2019-12" db="EMBL/GenBank/DDBJ databases">
        <title>Novel species isolated from a subtropical stream in China.</title>
        <authorList>
            <person name="Lu H."/>
        </authorList>
    </citation>
    <scope>NUCLEOTIDE SEQUENCE [LARGE SCALE GENOMIC DNA]</scope>
    <source>
        <strain evidence="2 3">FT134W</strain>
    </source>
</reference>
<accession>A0A7X4GVT7</accession>
<organism evidence="2 3">
    <name type="scientific">Duganella margarita</name>
    <dbReference type="NCBI Taxonomy" id="2692170"/>
    <lineage>
        <taxon>Bacteria</taxon>
        <taxon>Pseudomonadati</taxon>
        <taxon>Pseudomonadota</taxon>
        <taxon>Betaproteobacteria</taxon>
        <taxon>Burkholderiales</taxon>
        <taxon>Oxalobacteraceae</taxon>
        <taxon>Telluria group</taxon>
        <taxon>Duganella</taxon>
    </lineage>
</organism>
<evidence type="ECO:0000313" key="3">
    <source>
        <dbReference type="Proteomes" id="UP000469734"/>
    </source>
</evidence>
<proteinExistence type="predicted"/>
<evidence type="ECO:0000256" key="1">
    <source>
        <dbReference type="SAM" id="MobiDB-lite"/>
    </source>
</evidence>
<feature type="region of interest" description="Disordered" evidence="1">
    <location>
        <begin position="26"/>
        <end position="57"/>
    </location>
</feature>
<dbReference type="Proteomes" id="UP000469734">
    <property type="component" value="Unassembled WGS sequence"/>
</dbReference>
<feature type="compositionally biased region" description="Basic and acidic residues" evidence="1">
    <location>
        <begin position="27"/>
        <end position="38"/>
    </location>
</feature>
<gene>
    <name evidence="2" type="ORF">GTP56_00290</name>
</gene>
<name>A0A7X4GVT7_9BURK</name>
<protein>
    <submittedName>
        <fullName evidence="2">Uncharacterized protein</fullName>
    </submittedName>
</protein>
<evidence type="ECO:0000313" key="2">
    <source>
        <dbReference type="EMBL" id="MYM70632.1"/>
    </source>
</evidence>